<dbReference type="Proteomes" id="UP000184184">
    <property type="component" value="Unassembled WGS sequence"/>
</dbReference>
<dbReference type="RefSeq" id="WP_073200683.1">
    <property type="nucleotide sequence ID" value="NZ_FRCZ01000002.1"/>
</dbReference>
<evidence type="ECO:0000313" key="11">
    <source>
        <dbReference type="Proteomes" id="UP000184184"/>
    </source>
</evidence>
<dbReference type="EMBL" id="FRCZ01000002">
    <property type="protein sequence ID" value="SHM89545.1"/>
    <property type="molecule type" value="Genomic_DNA"/>
</dbReference>
<evidence type="ECO:0000256" key="5">
    <source>
        <dbReference type="ARBA" id="ARBA00022989"/>
    </source>
</evidence>
<keyword evidence="6 8" id="KW-0472">Membrane</keyword>
<keyword evidence="5 8" id="KW-1133">Transmembrane helix</keyword>
<dbReference type="PANTHER" id="PTHR34582:SF2">
    <property type="entry name" value="UPF0702 TRANSMEMBRANE PROTEIN YDFR"/>
    <property type="match status" value="1"/>
</dbReference>
<evidence type="ECO:0000256" key="6">
    <source>
        <dbReference type="ARBA" id="ARBA00023136"/>
    </source>
</evidence>
<dbReference type="OrthoDB" id="1796697at2"/>
<organism evidence="10 11">
    <name type="scientific">Gracilibacillus kekensis</name>
    <dbReference type="NCBI Taxonomy" id="1027249"/>
    <lineage>
        <taxon>Bacteria</taxon>
        <taxon>Bacillati</taxon>
        <taxon>Bacillota</taxon>
        <taxon>Bacilli</taxon>
        <taxon>Bacillales</taxon>
        <taxon>Bacillaceae</taxon>
        <taxon>Gracilibacillus</taxon>
    </lineage>
</organism>
<dbReference type="Pfam" id="PF04239">
    <property type="entry name" value="DUF421"/>
    <property type="match status" value="1"/>
</dbReference>
<proteinExistence type="inferred from homology"/>
<evidence type="ECO:0000256" key="3">
    <source>
        <dbReference type="ARBA" id="ARBA00022475"/>
    </source>
</evidence>
<dbReference type="AlphaFoldDB" id="A0A1M7MGN4"/>
<evidence type="ECO:0000256" key="1">
    <source>
        <dbReference type="ARBA" id="ARBA00004651"/>
    </source>
</evidence>
<feature type="domain" description="YetF C-terminal" evidence="9">
    <location>
        <begin position="78"/>
        <end position="185"/>
    </location>
</feature>
<keyword evidence="11" id="KW-1185">Reference proteome</keyword>
<comment type="subcellular location">
    <subcellularLocation>
        <location evidence="1">Cell membrane</location>
        <topology evidence="1">Multi-pass membrane protein</topology>
    </subcellularLocation>
</comment>
<dbReference type="InterPro" id="IPR023090">
    <property type="entry name" value="UPF0702_alpha/beta_dom_sf"/>
</dbReference>
<evidence type="ECO:0000256" key="8">
    <source>
        <dbReference type="SAM" id="Phobius"/>
    </source>
</evidence>
<sequence>MDLDWIWKAILIILIGTMLLRIAGRKSISQMSLAQTVLMIGIGSLLIQPVAGKSIWVTFGVSGILVITLVVVEYAQLRMDKVESIVTGKSAILIKNGQIIEQNLKKYRITVDLLEMLLRQNSVSNISDVEWATLEPNGQLGFILKQEAQPATKKDLKTLTNQLTQLQNKMDEVNKKQQDNIFEEVANKGHQEPPPDHLK</sequence>
<gene>
    <name evidence="10" type="ORF">SAMN05216179_1195</name>
</gene>
<dbReference type="Gene3D" id="3.30.240.20">
    <property type="entry name" value="bsu07140 like domains"/>
    <property type="match status" value="1"/>
</dbReference>
<keyword evidence="3" id="KW-1003">Cell membrane</keyword>
<evidence type="ECO:0000259" key="9">
    <source>
        <dbReference type="Pfam" id="PF04239"/>
    </source>
</evidence>
<evidence type="ECO:0000256" key="2">
    <source>
        <dbReference type="ARBA" id="ARBA00006448"/>
    </source>
</evidence>
<feature type="transmembrane region" description="Helical" evidence="8">
    <location>
        <begin position="55"/>
        <end position="75"/>
    </location>
</feature>
<dbReference type="GO" id="GO:0005886">
    <property type="term" value="C:plasma membrane"/>
    <property type="evidence" value="ECO:0007669"/>
    <property type="project" value="UniProtKB-SubCell"/>
</dbReference>
<feature type="compositionally biased region" description="Basic and acidic residues" evidence="7">
    <location>
        <begin position="185"/>
        <end position="199"/>
    </location>
</feature>
<dbReference type="STRING" id="1027249.SAMN05216179_1195"/>
<feature type="transmembrane region" description="Helical" evidence="8">
    <location>
        <begin position="31"/>
        <end position="49"/>
    </location>
</feature>
<evidence type="ECO:0000256" key="7">
    <source>
        <dbReference type="SAM" id="MobiDB-lite"/>
    </source>
</evidence>
<comment type="similarity">
    <text evidence="2">Belongs to the UPF0702 family.</text>
</comment>
<evidence type="ECO:0000313" key="10">
    <source>
        <dbReference type="EMBL" id="SHM89545.1"/>
    </source>
</evidence>
<name>A0A1M7MGN4_9BACI</name>
<dbReference type="InterPro" id="IPR007353">
    <property type="entry name" value="DUF421"/>
</dbReference>
<evidence type="ECO:0000256" key="4">
    <source>
        <dbReference type="ARBA" id="ARBA00022692"/>
    </source>
</evidence>
<reference evidence="10 11" key="1">
    <citation type="submission" date="2016-11" db="EMBL/GenBank/DDBJ databases">
        <authorList>
            <person name="Jaros S."/>
            <person name="Januszkiewicz K."/>
            <person name="Wedrychowicz H."/>
        </authorList>
    </citation>
    <scope>NUCLEOTIDE SEQUENCE [LARGE SCALE GENOMIC DNA]</scope>
    <source>
        <strain evidence="10 11">CGMCC 1.10681</strain>
    </source>
</reference>
<protein>
    <submittedName>
        <fullName evidence="10">Uncharacterized membrane protein YcaP, DUF421 family</fullName>
    </submittedName>
</protein>
<feature type="transmembrane region" description="Helical" evidence="8">
    <location>
        <begin position="6"/>
        <end position="24"/>
    </location>
</feature>
<accession>A0A1M7MGN4</accession>
<dbReference type="PANTHER" id="PTHR34582">
    <property type="entry name" value="UPF0702 TRANSMEMBRANE PROTEIN YCAP"/>
    <property type="match status" value="1"/>
</dbReference>
<feature type="region of interest" description="Disordered" evidence="7">
    <location>
        <begin position="173"/>
        <end position="199"/>
    </location>
</feature>
<keyword evidence="4 8" id="KW-0812">Transmembrane</keyword>